<organism evidence="1 2">
    <name type="scientific">Rhizophagus irregularis</name>
    <dbReference type="NCBI Taxonomy" id="588596"/>
    <lineage>
        <taxon>Eukaryota</taxon>
        <taxon>Fungi</taxon>
        <taxon>Fungi incertae sedis</taxon>
        <taxon>Mucoromycota</taxon>
        <taxon>Glomeromycotina</taxon>
        <taxon>Glomeromycetes</taxon>
        <taxon>Glomerales</taxon>
        <taxon>Glomeraceae</taxon>
        <taxon>Rhizophagus</taxon>
    </lineage>
</organism>
<dbReference type="VEuPathDB" id="FungiDB:RhiirFUN_020485"/>
<comment type="caution">
    <text evidence="1">The sequence shown here is derived from an EMBL/GenBank/DDBJ whole genome shotgun (WGS) entry which is preliminary data.</text>
</comment>
<sequence>MDFPIKIIEGSNSINNLIKSCLEINNNLNYFNNILFRLNDQKAFGIFHEKPWVINMKKCDLETYIINDKYIDSEEISDIKDSNNENILYKIGNQFTTTPDENELIKKYIIPNLVNSNENQNEYYMRLTFKNGEFILEAFINNSFQNRPSYKIRYSNWKYIIDNNTHILYDDTELHIYTFNIESKKIELQLCYNIKFLKYAIKLYNNNNEPDALEIDEIKEIAQPTNNELKKQWILYATNQKYFLVYYGEKLLKSAIKQHNIELIKLIYTKTLKYFKENPNNNIQFLAYYEEKLLKSENKELIELIYTETLKYFKENPNNNIQFLVYYEKFLKQQNKELMELIYTETLKCFKENKENPNINIQFLAYYGEKLLKSENKELIELIYTETLKYFKENSKNNIQFLVYYEKFLKSAIKQQNKKLIKFIYTKTLEYFKKNPNNNNIQFLVYCVYCVYYGEKLLKSAIKRHNRELIKSIYNKTLEYFKENPNNNIHILSLICKNMPYLNQNYSEFLSEYYNVMKEMNKMNLFSENSLKIYNNLQHLYSYNNELKISKNKFILHKLKSYSRPLKFLKSRIYLLVLFSCVIRFYS</sequence>
<dbReference type="OrthoDB" id="10312036at2759"/>
<accession>A0A916A056</accession>
<proteinExistence type="predicted"/>
<dbReference type="EMBL" id="CAGKOT010000087">
    <property type="protein sequence ID" value="CAB5394150.1"/>
    <property type="molecule type" value="Genomic_DNA"/>
</dbReference>
<evidence type="ECO:0000313" key="2">
    <source>
        <dbReference type="Proteomes" id="UP000684084"/>
    </source>
</evidence>
<name>A0A916A056_9GLOM</name>
<gene>
    <name evidence="1" type="ORF">CHRIB12_LOCUS23178</name>
</gene>
<evidence type="ECO:0000313" key="1">
    <source>
        <dbReference type="EMBL" id="CAB5394150.1"/>
    </source>
</evidence>
<dbReference type="Proteomes" id="UP000684084">
    <property type="component" value="Unassembled WGS sequence"/>
</dbReference>
<dbReference type="AlphaFoldDB" id="A0A916A056"/>
<protein>
    <submittedName>
        <fullName evidence="1">Uncharacterized protein</fullName>
    </submittedName>
</protein>
<reference evidence="1" key="1">
    <citation type="submission" date="2020-05" db="EMBL/GenBank/DDBJ databases">
        <authorList>
            <person name="Rincon C."/>
            <person name="Sanders R I."/>
            <person name="Robbins C."/>
            <person name="Chaturvedi A."/>
        </authorList>
    </citation>
    <scope>NUCLEOTIDE SEQUENCE</scope>
    <source>
        <strain evidence="1">CHB12</strain>
    </source>
</reference>